<feature type="region of interest" description="Disordered" evidence="1">
    <location>
        <begin position="112"/>
        <end position="163"/>
    </location>
</feature>
<feature type="region of interest" description="Disordered" evidence="1">
    <location>
        <begin position="180"/>
        <end position="214"/>
    </location>
</feature>
<evidence type="ECO:0000313" key="2">
    <source>
        <dbReference type="EMBL" id="AEW93165.1"/>
    </source>
</evidence>
<name>G8WYX9_STREN</name>
<feature type="region of interest" description="Disordered" evidence="1">
    <location>
        <begin position="82"/>
        <end position="101"/>
    </location>
</feature>
<protein>
    <submittedName>
        <fullName evidence="2">Uncharacterized protein</fullName>
    </submittedName>
</protein>
<sequence length="214" mass="22106">MPEALPTPARADGTASRALSPTDVVLGPQPVEHVPAEGPTVIVGEVMPGRHRAPHRRNVAGGAVLSATVLLAGLSLLLTNASSKPPADGHHSPAAALPDQATGSDIEQAPARTSMVTTDAPASTPASPAHPHVTHVTAATAPTHRPAATSPHPADHPALPPGLSDLTDWFNAIRKAAEDHHGHRQTYRPGDSWPGSDGPRWGHGRPYPGGADRW</sequence>
<gene>
    <name evidence="2" type="ordered locus">SCATT_07940</name>
</gene>
<proteinExistence type="predicted"/>
<dbReference type="EMBL" id="CP003219">
    <property type="protein sequence ID" value="AEW93165.1"/>
    <property type="molecule type" value="Genomic_DNA"/>
</dbReference>
<dbReference type="RefSeq" id="WP_014627446.1">
    <property type="nucleotide sequence ID" value="NC_016111.1"/>
</dbReference>
<accession>G8WYX9</accession>
<dbReference type="Proteomes" id="UP000007842">
    <property type="component" value="Chromosome"/>
</dbReference>
<organism evidence="2 3">
    <name type="scientific">Streptantibioticus cattleyicolor (strain ATCC 35852 / DSM 46488 / JCM 4925 / NBRC 14057 / NRRL 8057)</name>
    <name type="common">Streptomyces cattleya</name>
    <dbReference type="NCBI Taxonomy" id="1003195"/>
    <lineage>
        <taxon>Bacteria</taxon>
        <taxon>Bacillati</taxon>
        <taxon>Actinomycetota</taxon>
        <taxon>Actinomycetes</taxon>
        <taxon>Kitasatosporales</taxon>
        <taxon>Streptomycetaceae</taxon>
        <taxon>Streptantibioticus</taxon>
    </lineage>
</organism>
<evidence type="ECO:0000256" key="1">
    <source>
        <dbReference type="SAM" id="MobiDB-lite"/>
    </source>
</evidence>
<evidence type="ECO:0000313" key="3">
    <source>
        <dbReference type="Proteomes" id="UP000007842"/>
    </source>
</evidence>
<feature type="compositionally biased region" description="Low complexity" evidence="1">
    <location>
        <begin position="120"/>
        <end position="152"/>
    </location>
</feature>
<dbReference type="KEGG" id="scy:SCATT_07940"/>
<reference evidence="3" key="1">
    <citation type="submission" date="2011-12" db="EMBL/GenBank/DDBJ databases">
        <title>Complete genome sequence of Streptomyces cattleya strain DSM 46488.</title>
        <authorList>
            <person name="Ou H.-Y."/>
            <person name="Li P."/>
            <person name="Zhao C."/>
            <person name="O'Hagan D."/>
            <person name="Deng Z."/>
        </authorList>
    </citation>
    <scope>NUCLEOTIDE SEQUENCE [LARGE SCALE GENOMIC DNA]</scope>
    <source>
        <strain evidence="3">ATCC 35852 / DSM 46488 / JCM 4925 / NBRC 14057 / NRRL 8057</strain>
    </source>
</reference>
<dbReference type="AlphaFoldDB" id="G8WYX9"/>
<dbReference type="HOGENOM" id="CLU_1288262_0_0_11"/>
<dbReference type="PATRIC" id="fig|1003195.29.peg.800"/>
<feature type="region of interest" description="Disordered" evidence="1">
    <location>
        <begin position="1"/>
        <end position="22"/>
    </location>
</feature>
<keyword evidence="3" id="KW-1185">Reference proteome</keyword>